<proteinExistence type="inferred from homology"/>
<evidence type="ECO:0000313" key="3">
    <source>
        <dbReference type="EMBL" id="PSW11798.1"/>
    </source>
</evidence>
<gene>
    <name evidence="3" type="ORF">C9J01_14850</name>
</gene>
<dbReference type="InterPro" id="IPR029057">
    <property type="entry name" value="PRTase-like"/>
</dbReference>
<dbReference type="PANTHER" id="PTHR47505">
    <property type="entry name" value="DNA UTILIZATION PROTEIN YHGH"/>
    <property type="match status" value="1"/>
</dbReference>
<dbReference type="SUPFAM" id="SSF53271">
    <property type="entry name" value="PRTase-like"/>
    <property type="match status" value="1"/>
</dbReference>
<comment type="similarity">
    <text evidence="1">Belongs to the ComF/GntX family.</text>
</comment>
<protein>
    <submittedName>
        <fullName evidence="3">Amidophosphoribosyltransferase</fullName>
    </submittedName>
</protein>
<sequence>MVSLFDQFTNFLRRYHRCPLCHLPVDGPHPVWCSHCLARFPYRPYCHHCGNTKTTDTDYCGQCLTTPRLWQRFYRIGEHQFPLRHLIHQLKFQRKFWLAQPLGELLALQIDEPAPLLLPIPLHPLRQLHRGFNQSSLIAQAVARQTGGQLDTQRLKRRRYTPSQHKLSKAQRQHNLDRAFILKGKSLPCHVALVDDVVTTGSTVAEATLLLRQQGVKRVDIYCLSFTPTEKTVEKSPRSVPKS</sequence>
<dbReference type="AlphaFoldDB" id="A0A2T3NCM1"/>
<accession>A0A2T3NCM1</accession>
<dbReference type="InterPro" id="IPR000836">
    <property type="entry name" value="PRTase_dom"/>
</dbReference>
<dbReference type="Proteomes" id="UP000241346">
    <property type="component" value="Unassembled WGS sequence"/>
</dbReference>
<evidence type="ECO:0000256" key="1">
    <source>
        <dbReference type="ARBA" id="ARBA00008007"/>
    </source>
</evidence>
<dbReference type="PANTHER" id="PTHR47505:SF1">
    <property type="entry name" value="DNA UTILIZATION PROTEIN YHGH"/>
    <property type="match status" value="1"/>
</dbReference>
<evidence type="ECO:0000313" key="4">
    <source>
        <dbReference type="Proteomes" id="UP000241346"/>
    </source>
</evidence>
<dbReference type="Pfam" id="PF00156">
    <property type="entry name" value="Pribosyltran"/>
    <property type="match status" value="1"/>
</dbReference>
<evidence type="ECO:0000259" key="2">
    <source>
        <dbReference type="Pfam" id="PF00156"/>
    </source>
</evidence>
<dbReference type="RefSeq" id="WP_107298945.1">
    <property type="nucleotide sequence ID" value="NZ_PYMB01000006.1"/>
</dbReference>
<keyword evidence="3" id="KW-0808">Transferase</keyword>
<reference evidence="3 4" key="1">
    <citation type="submission" date="2018-03" db="EMBL/GenBank/DDBJ databases">
        <title>Whole genome sequencing of Histamine producing bacteria.</title>
        <authorList>
            <person name="Butler K."/>
        </authorList>
    </citation>
    <scope>NUCLEOTIDE SEQUENCE [LARGE SCALE GENOMIC DNA]</scope>
    <source>
        <strain evidence="3 4">DSM 19138</strain>
    </source>
</reference>
<dbReference type="CDD" id="cd06223">
    <property type="entry name" value="PRTases_typeI"/>
    <property type="match status" value="1"/>
</dbReference>
<dbReference type="EMBL" id="PYMB01000006">
    <property type="protein sequence ID" value="PSW11798.1"/>
    <property type="molecule type" value="Genomic_DNA"/>
</dbReference>
<keyword evidence="3" id="KW-0328">Glycosyltransferase</keyword>
<dbReference type="GO" id="GO:0016757">
    <property type="term" value="F:glycosyltransferase activity"/>
    <property type="evidence" value="ECO:0007669"/>
    <property type="project" value="UniProtKB-KW"/>
</dbReference>
<comment type="caution">
    <text evidence="3">The sequence shown here is derived from an EMBL/GenBank/DDBJ whole genome shotgun (WGS) entry which is preliminary data.</text>
</comment>
<dbReference type="InterPro" id="IPR051910">
    <property type="entry name" value="ComF/GntX_DNA_util-trans"/>
</dbReference>
<organism evidence="3 4">
    <name type="scientific">Photobacterium rosenbergii</name>
    <dbReference type="NCBI Taxonomy" id="294936"/>
    <lineage>
        <taxon>Bacteria</taxon>
        <taxon>Pseudomonadati</taxon>
        <taxon>Pseudomonadota</taxon>
        <taxon>Gammaproteobacteria</taxon>
        <taxon>Vibrionales</taxon>
        <taxon>Vibrionaceae</taxon>
        <taxon>Photobacterium</taxon>
    </lineage>
</organism>
<name>A0A2T3NCM1_9GAMM</name>
<feature type="domain" description="Phosphoribosyltransferase" evidence="2">
    <location>
        <begin position="137"/>
        <end position="231"/>
    </location>
</feature>
<dbReference type="OrthoDB" id="9793412at2"/>
<dbReference type="Gene3D" id="3.40.50.2020">
    <property type="match status" value="1"/>
</dbReference>